<comment type="caution">
    <text evidence="2">The sequence shown here is derived from an EMBL/GenBank/DDBJ whole genome shotgun (WGS) entry which is preliminary data.</text>
</comment>
<feature type="region of interest" description="Disordered" evidence="1">
    <location>
        <begin position="444"/>
        <end position="466"/>
    </location>
</feature>
<dbReference type="Gene3D" id="3.40.50.300">
    <property type="entry name" value="P-loop containing nucleotide triphosphate hydrolases"/>
    <property type="match status" value="1"/>
</dbReference>
<evidence type="ECO:0000256" key="1">
    <source>
        <dbReference type="SAM" id="MobiDB-lite"/>
    </source>
</evidence>
<accession>A0A5C5Y855</accession>
<keyword evidence="3" id="KW-1185">Reference proteome</keyword>
<feature type="compositionally biased region" description="Basic and acidic residues" evidence="1">
    <location>
        <begin position="531"/>
        <end position="540"/>
    </location>
</feature>
<gene>
    <name evidence="2" type="primary">repA_1</name>
    <name evidence="2" type="ORF">Pan14r_38100</name>
</gene>
<organism evidence="2 3">
    <name type="scientific">Crateriforma conspicua</name>
    <dbReference type="NCBI Taxonomy" id="2527996"/>
    <lineage>
        <taxon>Bacteria</taxon>
        <taxon>Pseudomonadati</taxon>
        <taxon>Planctomycetota</taxon>
        <taxon>Planctomycetia</taxon>
        <taxon>Planctomycetales</taxon>
        <taxon>Planctomycetaceae</taxon>
        <taxon>Crateriforma</taxon>
    </lineage>
</organism>
<protein>
    <submittedName>
        <fullName evidence="2">Regulatory protein RepA</fullName>
    </submittedName>
</protein>
<dbReference type="OrthoDB" id="263048at2"/>
<dbReference type="Proteomes" id="UP000317238">
    <property type="component" value="Unassembled WGS sequence"/>
</dbReference>
<dbReference type="AlphaFoldDB" id="A0A5C5Y855"/>
<evidence type="ECO:0000313" key="2">
    <source>
        <dbReference type="EMBL" id="TWT71500.1"/>
    </source>
</evidence>
<evidence type="ECO:0000313" key="3">
    <source>
        <dbReference type="Proteomes" id="UP000317238"/>
    </source>
</evidence>
<feature type="region of interest" description="Disordered" evidence="1">
    <location>
        <begin position="515"/>
        <end position="540"/>
    </location>
</feature>
<dbReference type="EMBL" id="SJPL01000001">
    <property type="protein sequence ID" value="TWT71500.1"/>
    <property type="molecule type" value="Genomic_DNA"/>
</dbReference>
<dbReference type="Pfam" id="PF13481">
    <property type="entry name" value="AAA_25"/>
    <property type="match status" value="1"/>
</dbReference>
<reference evidence="2 3" key="1">
    <citation type="submission" date="2019-02" db="EMBL/GenBank/DDBJ databases">
        <title>Deep-cultivation of Planctomycetes and their phenomic and genomic characterization uncovers novel biology.</title>
        <authorList>
            <person name="Wiegand S."/>
            <person name="Jogler M."/>
            <person name="Boedeker C."/>
            <person name="Pinto D."/>
            <person name="Vollmers J."/>
            <person name="Rivas-Marin E."/>
            <person name="Kohn T."/>
            <person name="Peeters S.H."/>
            <person name="Heuer A."/>
            <person name="Rast P."/>
            <person name="Oberbeckmann S."/>
            <person name="Bunk B."/>
            <person name="Jeske O."/>
            <person name="Meyerdierks A."/>
            <person name="Storesund J.E."/>
            <person name="Kallscheuer N."/>
            <person name="Luecker S."/>
            <person name="Lage O.M."/>
            <person name="Pohl T."/>
            <person name="Merkel B.J."/>
            <person name="Hornburger P."/>
            <person name="Mueller R.-W."/>
            <person name="Bruemmer F."/>
            <person name="Labrenz M."/>
            <person name="Spormann A.M."/>
            <person name="Op Den Camp H."/>
            <person name="Overmann J."/>
            <person name="Amann R."/>
            <person name="Jetten M.S.M."/>
            <person name="Mascher T."/>
            <person name="Medema M.H."/>
            <person name="Devos D.P."/>
            <person name="Kaster A.-K."/>
            <person name="Ovreas L."/>
            <person name="Rohde M."/>
            <person name="Galperin M.Y."/>
            <person name="Jogler C."/>
        </authorList>
    </citation>
    <scope>NUCLEOTIDE SEQUENCE [LARGE SCALE GENOMIC DNA]</scope>
    <source>
        <strain evidence="2 3">Pan14r</strain>
    </source>
</reference>
<name>A0A5C5Y855_9PLAN</name>
<proteinExistence type="predicted"/>
<dbReference type="SUPFAM" id="SSF52540">
    <property type="entry name" value="P-loop containing nucleoside triphosphate hydrolases"/>
    <property type="match status" value="1"/>
</dbReference>
<dbReference type="InterPro" id="IPR027417">
    <property type="entry name" value="P-loop_NTPase"/>
</dbReference>
<sequence length="540" mass="60586">MDATSERGSYYRAMASDGVDQPIRIYNDGACFPNTPLAVEAEKAYRHGFARTAKNVPSWRYPQQLLYADLMRARSTIRQRAVVGTDHGVCLFRPRHEIDASKARGRAQAVWIAIEGWEYFAAAGFDATTIRSVAMRGWNARVQRWAKGLLRPGKIDLPPRPHEDIDSDTQHRLDEIRSTLQLTDSDLPRTADIRARSLRQLLDRFPVLQPPVIHGLLRVGETMNVIAPPKVGKSWLASDMALAVATGRPWLDRFPTEAGDVLIIDNELHPTTSAHRIPKITHARGITDADVADHIFVANLRGNLRDIRSLGTYFDHVYEDRFKLVVLDAFYRALPAETDENDNAAMAGVYNTIDRYAEMLGSAFVLIHHTSKGNQSFKSVTDVGAGAGSQSRASDSHLVLRPHEEDNAIVLDAAVRSWPPLDPFCLRWNFPVWTPDETLDATKLRNESRRRKAKENGDQPTEPTWDAQRFTETFLGDEPLATGAIMSRAKAATKLSGRKLKQLLEQAEAEGLAHRWRFAPNQPHKFSTKPQPEKTTESKP</sequence>